<dbReference type="InterPro" id="IPR000792">
    <property type="entry name" value="Tscrpt_reg_LuxR_C"/>
</dbReference>
<dbReference type="GO" id="GO:0006355">
    <property type="term" value="P:regulation of DNA-templated transcription"/>
    <property type="evidence" value="ECO:0007669"/>
    <property type="project" value="InterPro"/>
</dbReference>
<dbReference type="Gene3D" id="3.30.450.20">
    <property type="entry name" value="PAS domain"/>
    <property type="match status" value="1"/>
</dbReference>
<dbReference type="InterPro" id="IPR036388">
    <property type="entry name" value="WH-like_DNA-bd_sf"/>
</dbReference>
<evidence type="ECO:0000259" key="1">
    <source>
        <dbReference type="SMART" id="SM00421"/>
    </source>
</evidence>
<dbReference type="SUPFAM" id="SSF55785">
    <property type="entry name" value="PYP-like sensor domain (PAS domain)"/>
    <property type="match status" value="1"/>
</dbReference>
<dbReference type="Proteomes" id="UP000578091">
    <property type="component" value="Unassembled WGS sequence"/>
</dbReference>
<keyword evidence="3" id="KW-1185">Reference proteome</keyword>
<reference evidence="2 3" key="1">
    <citation type="submission" date="2020-07" db="EMBL/GenBank/DDBJ databases">
        <title>Luteimonas sp. SJ-92.</title>
        <authorList>
            <person name="Huang X.-X."/>
            <person name="Xu L."/>
            <person name="Sun J.-Q."/>
        </authorList>
    </citation>
    <scope>NUCLEOTIDE SEQUENCE [LARGE SCALE GENOMIC DNA]</scope>
    <source>
        <strain evidence="2 3">SJ-92</strain>
    </source>
</reference>
<feature type="domain" description="HTH luxR-type" evidence="1">
    <location>
        <begin position="307"/>
        <end position="364"/>
    </location>
</feature>
<gene>
    <name evidence="2" type="ORF">H0E84_09010</name>
</gene>
<dbReference type="AlphaFoldDB" id="A0A853JCP7"/>
<proteinExistence type="predicted"/>
<dbReference type="InterPro" id="IPR035965">
    <property type="entry name" value="PAS-like_dom_sf"/>
</dbReference>
<dbReference type="Gene3D" id="1.10.10.10">
    <property type="entry name" value="Winged helix-like DNA-binding domain superfamily/Winged helix DNA-binding domain"/>
    <property type="match status" value="1"/>
</dbReference>
<dbReference type="InterPro" id="IPR016032">
    <property type="entry name" value="Sig_transdc_resp-reg_C-effctor"/>
</dbReference>
<dbReference type="GO" id="GO:0003677">
    <property type="term" value="F:DNA binding"/>
    <property type="evidence" value="ECO:0007669"/>
    <property type="project" value="InterPro"/>
</dbReference>
<organism evidence="2 3">
    <name type="scientific">Luteimonas salinisoli</name>
    <dbReference type="NCBI Taxonomy" id="2752307"/>
    <lineage>
        <taxon>Bacteria</taxon>
        <taxon>Pseudomonadati</taxon>
        <taxon>Pseudomonadota</taxon>
        <taxon>Gammaproteobacteria</taxon>
        <taxon>Lysobacterales</taxon>
        <taxon>Lysobacteraceae</taxon>
        <taxon>Luteimonas</taxon>
    </lineage>
</organism>
<dbReference type="RefSeq" id="WP_180678314.1">
    <property type="nucleotide sequence ID" value="NZ_JACCKA010000055.1"/>
</dbReference>
<name>A0A853JCP7_9GAMM</name>
<sequence length="373" mass="41112">MHGTLAEGMQMEHCLRLLAPLFGSHITGLNTNDLAARWASYPVIVGEFDASSLKAIASDYEAKAPVENLWMNRSVHGYRAQGYQYGEAVVTDSELLGSPYYLHFLRPAGIRHGMAICLEDDGSTRFTAISLNRSAAQGAFGEREFRLVRALRPHLVNLYALHRQLAAAQRSERSFRACFERAPAAAAVIDGNGKVLESNPRMEALLERSRALDCNHARLLRFRNPSVQEKFVRAISSLSTVPFPPAPVPFVAGTVESGFRGMLVIHLFALPSAANAPSLDRARMLVMISSLEERESEIESCRTLCTALGLTPSEARTAVLLRTHHDLEQVAIEMRVAISTVRTHMKHVFQKTGTAKQSELVLLVDRLLLGATL</sequence>
<dbReference type="SUPFAM" id="SSF46894">
    <property type="entry name" value="C-terminal effector domain of the bipartite response regulators"/>
    <property type="match status" value="1"/>
</dbReference>
<evidence type="ECO:0000313" key="3">
    <source>
        <dbReference type="Proteomes" id="UP000578091"/>
    </source>
</evidence>
<dbReference type="EMBL" id="JACCKA010000055">
    <property type="protein sequence ID" value="NZA26524.1"/>
    <property type="molecule type" value="Genomic_DNA"/>
</dbReference>
<accession>A0A853JCP7</accession>
<protein>
    <recommendedName>
        <fullName evidence="1">HTH luxR-type domain-containing protein</fullName>
    </recommendedName>
</protein>
<comment type="caution">
    <text evidence="2">The sequence shown here is derived from an EMBL/GenBank/DDBJ whole genome shotgun (WGS) entry which is preliminary data.</text>
</comment>
<dbReference type="SMART" id="SM00421">
    <property type="entry name" value="HTH_LUXR"/>
    <property type="match status" value="1"/>
</dbReference>
<evidence type="ECO:0000313" key="2">
    <source>
        <dbReference type="EMBL" id="NZA26524.1"/>
    </source>
</evidence>